<keyword evidence="4" id="KW-1185">Reference proteome</keyword>
<feature type="chain" id="PRO_5035892739" evidence="2">
    <location>
        <begin position="18"/>
        <end position="107"/>
    </location>
</feature>
<dbReference type="EMBL" id="CAJJDN010000005">
    <property type="protein sequence ID" value="CAD8051362.1"/>
    <property type="molecule type" value="Genomic_DNA"/>
</dbReference>
<feature type="signal peptide" evidence="2">
    <location>
        <begin position="1"/>
        <end position="17"/>
    </location>
</feature>
<keyword evidence="1" id="KW-0812">Transmembrane</keyword>
<feature type="transmembrane region" description="Helical" evidence="1">
    <location>
        <begin position="45"/>
        <end position="64"/>
    </location>
</feature>
<dbReference type="Proteomes" id="UP000692954">
    <property type="component" value="Unassembled WGS sequence"/>
</dbReference>
<accession>A0A8S1KF85</accession>
<evidence type="ECO:0000256" key="2">
    <source>
        <dbReference type="SAM" id="SignalP"/>
    </source>
</evidence>
<comment type="caution">
    <text evidence="3">The sequence shown here is derived from an EMBL/GenBank/DDBJ whole genome shotgun (WGS) entry which is preliminary data.</text>
</comment>
<evidence type="ECO:0000256" key="1">
    <source>
        <dbReference type="SAM" id="Phobius"/>
    </source>
</evidence>
<reference evidence="3" key="1">
    <citation type="submission" date="2021-01" db="EMBL/GenBank/DDBJ databases">
        <authorList>
            <consortium name="Genoscope - CEA"/>
            <person name="William W."/>
        </authorList>
    </citation>
    <scope>NUCLEOTIDE SEQUENCE</scope>
</reference>
<gene>
    <name evidence="3" type="ORF">PSON_ATCC_30995.1.T0050536</name>
</gene>
<keyword evidence="1" id="KW-0472">Membrane</keyword>
<dbReference type="AlphaFoldDB" id="A0A8S1KF85"/>
<keyword evidence="2" id="KW-0732">Signal</keyword>
<proteinExistence type="predicted"/>
<evidence type="ECO:0000313" key="4">
    <source>
        <dbReference type="Proteomes" id="UP000692954"/>
    </source>
</evidence>
<organism evidence="3 4">
    <name type="scientific">Paramecium sonneborni</name>
    <dbReference type="NCBI Taxonomy" id="65129"/>
    <lineage>
        <taxon>Eukaryota</taxon>
        <taxon>Sar</taxon>
        <taxon>Alveolata</taxon>
        <taxon>Ciliophora</taxon>
        <taxon>Intramacronucleata</taxon>
        <taxon>Oligohymenophorea</taxon>
        <taxon>Peniculida</taxon>
        <taxon>Parameciidae</taxon>
        <taxon>Paramecium</taxon>
    </lineage>
</organism>
<name>A0A8S1KF85_9CILI</name>
<evidence type="ECO:0000313" key="3">
    <source>
        <dbReference type="EMBL" id="CAD8051362.1"/>
    </source>
</evidence>
<keyword evidence="1" id="KW-1133">Transmembrane helix</keyword>
<dbReference type="OrthoDB" id="310287at2759"/>
<sequence length="107" mass="12509">MFFQILLCASLIEMIKGQCSSGCECCMKVDEDYKCEDIKYCLRILWIWFAVWLIITIGYIIIYSKKRKGTKVRMDRIVEFSSTALRQWLILSNENNTKSRTSSISTS</sequence>
<protein>
    <submittedName>
        <fullName evidence="3">Uncharacterized protein</fullName>
    </submittedName>
</protein>